<feature type="signal peptide" evidence="6">
    <location>
        <begin position="1"/>
        <end position="22"/>
    </location>
</feature>
<sequence>MKLLTPILSFSLMLLLLCCVQAKSTSDDKTPSLKKALDGKFYIGTALNLNQIQGRDTASLRIVKDQFAAIVAENCMKSMYMQPKEGEFFFDDADKFVELGEQNHLFVTGHCLIWHSQAPSWFFTDDKGKDVSPEVLKERMKNHITTIVSRYKGRIKGWDVVNEAILDNGEFRKSKFYEILGEEFIPLAFQYAHEADPDAELYYNDYNEWLNEKRDAIVNLVKALKEKGIRIDGVGMQGHVGLDSPTLADYKAAIDAYTALGVKVMITEFELSALPSPRFNVGANISDTEAYRKEMNPYVEALPDSVSDIWSKRMLEYFTLFLDNSDKVSRVTMWGVTDGDSWKNNFPMRGRTDYPLLFDRSYKAKPVVQSIIDEAMSKKNRVAISTDK</sequence>
<dbReference type="RefSeq" id="WP_006843632.1">
    <property type="nucleotide sequence ID" value="NZ_AQWJ01000005.1"/>
</dbReference>
<evidence type="ECO:0000256" key="5">
    <source>
        <dbReference type="RuleBase" id="RU361174"/>
    </source>
</evidence>
<organism evidence="8 9">
    <name type="scientific">Dysgonomonas mossii DSM 22836</name>
    <dbReference type="NCBI Taxonomy" id="742767"/>
    <lineage>
        <taxon>Bacteria</taxon>
        <taxon>Pseudomonadati</taxon>
        <taxon>Bacteroidota</taxon>
        <taxon>Bacteroidia</taxon>
        <taxon>Bacteroidales</taxon>
        <taxon>Dysgonomonadaceae</taxon>
        <taxon>Dysgonomonas</taxon>
    </lineage>
</organism>
<evidence type="ECO:0000256" key="3">
    <source>
        <dbReference type="ARBA" id="ARBA00023295"/>
    </source>
</evidence>
<gene>
    <name evidence="8" type="ORF">HMPREF9456_02262</name>
</gene>
<dbReference type="SUPFAM" id="SSF51445">
    <property type="entry name" value="(Trans)glycosidases"/>
    <property type="match status" value="1"/>
</dbReference>
<dbReference type="InterPro" id="IPR017853">
    <property type="entry name" value="GH"/>
</dbReference>
<dbReference type="HOGENOM" id="CLU_020161_6_1_10"/>
<dbReference type="EMBL" id="ADLW01000010">
    <property type="protein sequence ID" value="EGK05998.1"/>
    <property type="molecule type" value="Genomic_DNA"/>
</dbReference>
<evidence type="ECO:0000256" key="1">
    <source>
        <dbReference type="ARBA" id="ARBA00022801"/>
    </source>
</evidence>
<dbReference type="InterPro" id="IPR001000">
    <property type="entry name" value="GH10_dom"/>
</dbReference>
<protein>
    <recommendedName>
        <fullName evidence="5">Beta-xylanase</fullName>
        <ecNumber evidence="5">3.2.1.8</ecNumber>
    </recommendedName>
</protein>
<dbReference type="GeneID" id="78082893"/>
<accession>F8X1L4</accession>
<dbReference type="eggNOG" id="COG3693">
    <property type="taxonomic scope" value="Bacteria"/>
</dbReference>
<dbReference type="PRINTS" id="PR00134">
    <property type="entry name" value="GLHYDRLASE10"/>
</dbReference>
<keyword evidence="4 5" id="KW-0624">Polysaccharide degradation</keyword>
<feature type="chain" id="PRO_5003385980" description="Beta-xylanase" evidence="6">
    <location>
        <begin position="23"/>
        <end position="388"/>
    </location>
</feature>
<keyword evidence="1 5" id="KW-0378">Hydrolase</keyword>
<comment type="caution">
    <text evidence="8">The sequence shown here is derived from an EMBL/GenBank/DDBJ whole genome shotgun (WGS) entry which is preliminary data.</text>
</comment>
<dbReference type="OrthoDB" id="9809277at2"/>
<dbReference type="Gene3D" id="3.20.20.80">
    <property type="entry name" value="Glycosidases"/>
    <property type="match status" value="1"/>
</dbReference>
<dbReference type="PROSITE" id="PS51760">
    <property type="entry name" value="GH10_2"/>
    <property type="match status" value="1"/>
</dbReference>
<keyword evidence="6" id="KW-0732">Signal</keyword>
<dbReference type="STRING" id="742767.HMPREF9456_02262"/>
<name>F8X1L4_9BACT</name>
<comment type="similarity">
    <text evidence="5">Belongs to the glycosyl hydrolase 10 (cellulase F) family.</text>
</comment>
<keyword evidence="9" id="KW-1185">Reference proteome</keyword>
<comment type="catalytic activity">
    <reaction evidence="5">
        <text>Endohydrolysis of (1-&gt;4)-beta-D-xylosidic linkages in xylans.</text>
        <dbReference type="EC" id="3.2.1.8"/>
    </reaction>
</comment>
<dbReference type="GO" id="GO:0031176">
    <property type="term" value="F:endo-1,4-beta-xylanase activity"/>
    <property type="evidence" value="ECO:0007669"/>
    <property type="project" value="UniProtKB-EC"/>
</dbReference>
<evidence type="ECO:0000259" key="7">
    <source>
        <dbReference type="PROSITE" id="PS51760"/>
    </source>
</evidence>
<dbReference type="GO" id="GO:0000272">
    <property type="term" value="P:polysaccharide catabolic process"/>
    <property type="evidence" value="ECO:0007669"/>
    <property type="project" value="UniProtKB-KW"/>
</dbReference>
<dbReference type="EC" id="3.2.1.8" evidence="5"/>
<feature type="domain" description="GH10" evidence="7">
    <location>
        <begin position="27"/>
        <end position="374"/>
    </location>
</feature>
<keyword evidence="2 5" id="KW-0119">Carbohydrate metabolism</keyword>
<proteinExistence type="inferred from homology"/>
<dbReference type="InterPro" id="IPR044846">
    <property type="entry name" value="GH10"/>
</dbReference>
<evidence type="ECO:0000313" key="8">
    <source>
        <dbReference type="EMBL" id="EGK05998.1"/>
    </source>
</evidence>
<dbReference type="SMART" id="SM00633">
    <property type="entry name" value="Glyco_10"/>
    <property type="match status" value="1"/>
</dbReference>
<dbReference type="AlphaFoldDB" id="F8X1L4"/>
<evidence type="ECO:0000256" key="2">
    <source>
        <dbReference type="ARBA" id="ARBA00023277"/>
    </source>
</evidence>
<evidence type="ECO:0000256" key="6">
    <source>
        <dbReference type="SAM" id="SignalP"/>
    </source>
</evidence>
<dbReference type="Pfam" id="PF00331">
    <property type="entry name" value="Glyco_hydro_10"/>
    <property type="match status" value="1"/>
</dbReference>
<keyword evidence="3 5" id="KW-0326">Glycosidase</keyword>
<dbReference type="PANTHER" id="PTHR31490:SF90">
    <property type="entry name" value="ENDO-1,4-BETA-XYLANASE A"/>
    <property type="match status" value="1"/>
</dbReference>
<evidence type="ECO:0000313" key="9">
    <source>
        <dbReference type="Proteomes" id="UP000006420"/>
    </source>
</evidence>
<dbReference type="PANTHER" id="PTHR31490">
    <property type="entry name" value="GLYCOSYL HYDROLASE"/>
    <property type="match status" value="1"/>
</dbReference>
<evidence type="ECO:0000256" key="4">
    <source>
        <dbReference type="ARBA" id="ARBA00023326"/>
    </source>
</evidence>
<reference evidence="8 9" key="1">
    <citation type="submission" date="2011-04" db="EMBL/GenBank/DDBJ databases">
        <title>The Genome Sequence of Dysgonomonas mossii DSM 22836.</title>
        <authorList>
            <consortium name="The Broad Institute Genome Sequencing Platform"/>
            <person name="Earl A."/>
            <person name="Ward D."/>
            <person name="Feldgarden M."/>
            <person name="Gevers D."/>
            <person name="Pudlo N."/>
            <person name="Martens E."/>
            <person name="Allen-Vercoe E."/>
            <person name="Young S.K."/>
            <person name="Zeng Q."/>
            <person name="Gargeya S."/>
            <person name="Fitzgerald M."/>
            <person name="Haas B."/>
            <person name="Abouelleil A."/>
            <person name="Alvarado L."/>
            <person name="Arachchi H.M."/>
            <person name="Berlin A."/>
            <person name="Brown A."/>
            <person name="Chapman S.B."/>
            <person name="Chen Z."/>
            <person name="Dunbar C."/>
            <person name="Freedman E."/>
            <person name="Gearin G."/>
            <person name="Gellesch M."/>
            <person name="Goldberg J."/>
            <person name="Griggs A."/>
            <person name="Gujja S."/>
            <person name="Heiman D."/>
            <person name="Howarth C."/>
            <person name="Larson L."/>
            <person name="Lui A."/>
            <person name="MacDonald P.J.P."/>
            <person name="Mehta T."/>
            <person name="Montmayeur A."/>
            <person name="Murphy C."/>
            <person name="Neiman D."/>
            <person name="Pearson M."/>
            <person name="Priest M."/>
            <person name="Roberts A."/>
            <person name="Saif S."/>
            <person name="Shea T."/>
            <person name="Shenoy N."/>
            <person name="Sisk P."/>
            <person name="Stolte C."/>
            <person name="Sykes S."/>
            <person name="Yandava C."/>
            <person name="Wortman J."/>
            <person name="Nusbaum C."/>
            <person name="Birren B."/>
        </authorList>
    </citation>
    <scope>NUCLEOTIDE SEQUENCE [LARGE SCALE GENOMIC DNA]</scope>
    <source>
        <strain evidence="8 9">DSM 22836</strain>
    </source>
</reference>
<dbReference type="Proteomes" id="UP000006420">
    <property type="component" value="Unassembled WGS sequence"/>
</dbReference>